<evidence type="ECO:0000313" key="1">
    <source>
        <dbReference type="EnsemblPlants" id="TuG1812G0500003356.01.T01.cds276818"/>
    </source>
</evidence>
<reference evidence="2" key="1">
    <citation type="journal article" date="2013" name="Nature">
        <title>Draft genome of the wheat A-genome progenitor Triticum urartu.</title>
        <authorList>
            <person name="Ling H.Q."/>
            <person name="Zhao S."/>
            <person name="Liu D."/>
            <person name="Wang J."/>
            <person name="Sun H."/>
            <person name="Zhang C."/>
            <person name="Fan H."/>
            <person name="Li D."/>
            <person name="Dong L."/>
            <person name="Tao Y."/>
            <person name="Gao C."/>
            <person name="Wu H."/>
            <person name="Li Y."/>
            <person name="Cui Y."/>
            <person name="Guo X."/>
            <person name="Zheng S."/>
            <person name="Wang B."/>
            <person name="Yu K."/>
            <person name="Liang Q."/>
            <person name="Yang W."/>
            <person name="Lou X."/>
            <person name="Chen J."/>
            <person name="Feng M."/>
            <person name="Jian J."/>
            <person name="Zhang X."/>
            <person name="Luo G."/>
            <person name="Jiang Y."/>
            <person name="Liu J."/>
            <person name="Wang Z."/>
            <person name="Sha Y."/>
            <person name="Zhang B."/>
            <person name="Wu H."/>
            <person name="Tang D."/>
            <person name="Shen Q."/>
            <person name="Xue P."/>
            <person name="Zou S."/>
            <person name="Wang X."/>
            <person name="Liu X."/>
            <person name="Wang F."/>
            <person name="Yang Y."/>
            <person name="An X."/>
            <person name="Dong Z."/>
            <person name="Zhang K."/>
            <person name="Zhang X."/>
            <person name="Luo M.C."/>
            <person name="Dvorak J."/>
            <person name="Tong Y."/>
            <person name="Wang J."/>
            <person name="Yang H."/>
            <person name="Li Z."/>
            <person name="Wang D."/>
            <person name="Zhang A."/>
            <person name="Wang J."/>
        </authorList>
    </citation>
    <scope>NUCLEOTIDE SEQUENCE</scope>
    <source>
        <strain evidence="2">cv. G1812</strain>
    </source>
</reference>
<dbReference type="Proteomes" id="UP000015106">
    <property type="component" value="Chromosome 5"/>
</dbReference>
<organism evidence="1 2">
    <name type="scientific">Triticum urartu</name>
    <name type="common">Red wild einkorn</name>
    <name type="synonym">Crithodium urartu</name>
    <dbReference type="NCBI Taxonomy" id="4572"/>
    <lineage>
        <taxon>Eukaryota</taxon>
        <taxon>Viridiplantae</taxon>
        <taxon>Streptophyta</taxon>
        <taxon>Embryophyta</taxon>
        <taxon>Tracheophyta</taxon>
        <taxon>Spermatophyta</taxon>
        <taxon>Magnoliopsida</taxon>
        <taxon>Liliopsida</taxon>
        <taxon>Poales</taxon>
        <taxon>Poaceae</taxon>
        <taxon>BOP clade</taxon>
        <taxon>Pooideae</taxon>
        <taxon>Triticodae</taxon>
        <taxon>Triticeae</taxon>
        <taxon>Triticinae</taxon>
        <taxon>Triticum</taxon>
    </lineage>
</organism>
<reference evidence="1" key="3">
    <citation type="submission" date="2022-06" db="UniProtKB">
        <authorList>
            <consortium name="EnsemblPlants"/>
        </authorList>
    </citation>
    <scope>IDENTIFICATION</scope>
</reference>
<dbReference type="Gramene" id="TuG1812G0500003356.01.T01">
    <property type="protein sequence ID" value="TuG1812G0500003356.01.T01.cds276818"/>
    <property type="gene ID" value="TuG1812G0500003356.01"/>
</dbReference>
<dbReference type="AlphaFoldDB" id="A0A8R7UK38"/>
<sequence>MARDIKTTDSRFSTRNSTRLQIFRRSRPLGFPRPESTEKLQDVPVRAPAFAHGRLRLLTPRRRPRPVLLAPHHLPHAPLHLLPPHH</sequence>
<proteinExistence type="predicted"/>
<protein>
    <submittedName>
        <fullName evidence="1">Uncharacterized protein</fullName>
    </submittedName>
</protein>
<evidence type="ECO:0000313" key="2">
    <source>
        <dbReference type="Proteomes" id="UP000015106"/>
    </source>
</evidence>
<reference evidence="1" key="2">
    <citation type="submission" date="2018-03" db="EMBL/GenBank/DDBJ databases">
        <title>The Triticum urartu genome reveals the dynamic nature of wheat genome evolution.</title>
        <authorList>
            <person name="Ling H."/>
            <person name="Ma B."/>
            <person name="Shi X."/>
            <person name="Liu H."/>
            <person name="Dong L."/>
            <person name="Sun H."/>
            <person name="Cao Y."/>
            <person name="Gao Q."/>
            <person name="Zheng S."/>
            <person name="Li Y."/>
            <person name="Yu Y."/>
            <person name="Du H."/>
            <person name="Qi M."/>
            <person name="Li Y."/>
            <person name="Yu H."/>
            <person name="Cui Y."/>
            <person name="Wang N."/>
            <person name="Chen C."/>
            <person name="Wu H."/>
            <person name="Zhao Y."/>
            <person name="Zhang J."/>
            <person name="Li Y."/>
            <person name="Zhou W."/>
            <person name="Zhang B."/>
            <person name="Hu W."/>
            <person name="Eijk M."/>
            <person name="Tang J."/>
            <person name="Witsenboer H."/>
            <person name="Zhao S."/>
            <person name="Li Z."/>
            <person name="Zhang A."/>
            <person name="Wang D."/>
            <person name="Liang C."/>
        </authorList>
    </citation>
    <scope>NUCLEOTIDE SEQUENCE [LARGE SCALE GENOMIC DNA]</scope>
    <source>
        <strain evidence="1">cv. G1812</strain>
    </source>
</reference>
<accession>A0A8R7UK38</accession>
<dbReference type="EnsemblPlants" id="TuG1812G0500003356.01.T01">
    <property type="protein sequence ID" value="TuG1812G0500003356.01.T01.cds276818"/>
    <property type="gene ID" value="TuG1812G0500003356.01"/>
</dbReference>
<keyword evidence="2" id="KW-1185">Reference proteome</keyword>
<name>A0A8R7UK38_TRIUA</name>